<proteinExistence type="predicted"/>
<dbReference type="AlphaFoldDB" id="A0A7K0CVC5"/>
<organism evidence="1 2">
    <name type="scientific">Nocardia macrotermitis</name>
    <dbReference type="NCBI Taxonomy" id="2585198"/>
    <lineage>
        <taxon>Bacteria</taxon>
        <taxon>Bacillati</taxon>
        <taxon>Actinomycetota</taxon>
        <taxon>Actinomycetes</taxon>
        <taxon>Mycobacteriales</taxon>
        <taxon>Nocardiaceae</taxon>
        <taxon>Nocardia</taxon>
    </lineage>
</organism>
<sequence>MLKSQPDCALPRRSPGAHWAWSANCPDAGTLPEVDDPTPELIHRVRDALRAWASTDPAAR</sequence>
<dbReference type="EMBL" id="WEGK01000001">
    <property type="protein sequence ID" value="MQY17459.1"/>
    <property type="molecule type" value="Genomic_DNA"/>
</dbReference>
<dbReference type="RefSeq" id="WP_153407501.1">
    <property type="nucleotide sequence ID" value="NZ_WEGK01000001.1"/>
</dbReference>
<keyword evidence="2" id="KW-1185">Reference proteome</keyword>
<protein>
    <submittedName>
        <fullName evidence="1">Uncharacterized protein</fullName>
    </submittedName>
</protein>
<dbReference type="OrthoDB" id="9941177at2"/>
<gene>
    <name evidence="1" type="ORF">NRB20_05230</name>
</gene>
<evidence type="ECO:0000313" key="1">
    <source>
        <dbReference type="EMBL" id="MQY17459.1"/>
    </source>
</evidence>
<name>A0A7K0CVC5_9NOCA</name>
<accession>A0A7K0CVC5</accession>
<evidence type="ECO:0000313" key="2">
    <source>
        <dbReference type="Proteomes" id="UP000438448"/>
    </source>
</evidence>
<dbReference type="Proteomes" id="UP000438448">
    <property type="component" value="Unassembled WGS sequence"/>
</dbReference>
<comment type="caution">
    <text evidence="1">The sequence shown here is derived from an EMBL/GenBank/DDBJ whole genome shotgun (WGS) entry which is preliminary data.</text>
</comment>
<reference evidence="1 2" key="1">
    <citation type="submission" date="2019-10" db="EMBL/GenBank/DDBJ databases">
        <title>Nocardia macrotermitis sp. nov. and Nocardia aurantia sp. nov., isolated from the gut of fungus growing-termite Macrotermes natalensis.</title>
        <authorList>
            <person name="Benndorf R."/>
            <person name="Schwitalla J."/>
            <person name="Martin K."/>
            <person name="De Beer W."/>
            <person name="Kaster A.-K."/>
            <person name="Vollmers J."/>
            <person name="Poulsen M."/>
            <person name="Beemelmanns C."/>
        </authorList>
    </citation>
    <scope>NUCLEOTIDE SEQUENCE [LARGE SCALE GENOMIC DNA]</scope>
    <source>
        <strain evidence="1 2">RB20</strain>
    </source>
</reference>